<protein>
    <submittedName>
        <fullName evidence="2">ThiF family adenylyltransferase</fullName>
    </submittedName>
</protein>
<dbReference type="SUPFAM" id="SSF69572">
    <property type="entry name" value="Activating enzymes of the ubiquitin-like proteins"/>
    <property type="match status" value="1"/>
</dbReference>
<keyword evidence="2" id="KW-0808">Transferase</keyword>
<dbReference type="EMBL" id="JAEDAK010000003">
    <property type="protein sequence ID" value="MBH9576535.1"/>
    <property type="molecule type" value="Genomic_DNA"/>
</dbReference>
<dbReference type="InterPro" id="IPR045886">
    <property type="entry name" value="ThiF/MoeB/HesA"/>
</dbReference>
<evidence type="ECO:0000313" key="3">
    <source>
        <dbReference type="Proteomes" id="UP000613266"/>
    </source>
</evidence>
<proteinExistence type="predicted"/>
<reference evidence="2" key="1">
    <citation type="submission" date="2020-12" db="EMBL/GenBank/DDBJ databases">
        <title>The genome sequence of Inhella sp. 1Y17.</title>
        <authorList>
            <person name="Liu Y."/>
        </authorList>
    </citation>
    <scope>NUCLEOTIDE SEQUENCE</scope>
    <source>
        <strain evidence="2">1Y17</strain>
    </source>
</reference>
<comment type="caution">
    <text evidence="2">The sequence shown here is derived from an EMBL/GenBank/DDBJ whole genome shotgun (WGS) entry which is preliminary data.</text>
</comment>
<dbReference type="PANTHER" id="PTHR43267">
    <property type="entry name" value="TRNA THREONYLCARBAMOYLADENOSINE DEHYDRATASE"/>
    <property type="match status" value="1"/>
</dbReference>
<dbReference type="Proteomes" id="UP000613266">
    <property type="component" value="Unassembled WGS sequence"/>
</dbReference>
<dbReference type="NCBIfam" id="NF006077">
    <property type="entry name" value="PRK08223.1"/>
    <property type="match status" value="1"/>
</dbReference>
<dbReference type="GO" id="GO:0008641">
    <property type="term" value="F:ubiquitin-like modifier activating enzyme activity"/>
    <property type="evidence" value="ECO:0007669"/>
    <property type="project" value="InterPro"/>
</dbReference>
<dbReference type="GO" id="GO:0061504">
    <property type="term" value="P:cyclic threonylcarbamoyladenosine biosynthetic process"/>
    <property type="evidence" value="ECO:0007669"/>
    <property type="project" value="TreeGrafter"/>
</dbReference>
<dbReference type="InterPro" id="IPR000594">
    <property type="entry name" value="ThiF_NAD_FAD-bd"/>
</dbReference>
<evidence type="ECO:0000313" key="2">
    <source>
        <dbReference type="EMBL" id="MBH9576535.1"/>
    </source>
</evidence>
<organism evidence="2 3">
    <name type="scientific">Inhella proteolytica</name>
    <dbReference type="NCBI Taxonomy" id="2795029"/>
    <lineage>
        <taxon>Bacteria</taxon>
        <taxon>Pseudomonadati</taxon>
        <taxon>Pseudomonadota</taxon>
        <taxon>Betaproteobacteria</taxon>
        <taxon>Burkholderiales</taxon>
        <taxon>Sphaerotilaceae</taxon>
        <taxon>Inhella</taxon>
    </lineage>
</organism>
<dbReference type="PANTHER" id="PTHR43267:SF1">
    <property type="entry name" value="TRNA THREONYLCARBAMOYLADENOSINE DEHYDRATASE"/>
    <property type="match status" value="1"/>
</dbReference>
<dbReference type="GO" id="GO:0061503">
    <property type="term" value="F:tRNA threonylcarbamoyladenosine dehydratase"/>
    <property type="evidence" value="ECO:0007669"/>
    <property type="project" value="TreeGrafter"/>
</dbReference>
<dbReference type="GO" id="GO:0016779">
    <property type="term" value="F:nucleotidyltransferase activity"/>
    <property type="evidence" value="ECO:0007669"/>
    <property type="project" value="UniProtKB-KW"/>
</dbReference>
<gene>
    <name evidence="2" type="ORF">I7X39_06430</name>
</gene>
<keyword evidence="2" id="KW-0548">Nucleotidyltransferase</keyword>
<dbReference type="Gene3D" id="3.40.50.720">
    <property type="entry name" value="NAD(P)-binding Rossmann-like Domain"/>
    <property type="match status" value="1"/>
</dbReference>
<dbReference type="RefSeq" id="WP_198110145.1">
    <property type="nucleotide sequence ID" value="NZ_JAEDAK010000003.1"/>
</dbReference>
<dbReference type="CDD" id="cd01483">
    <property type="entry name" value="E1_enzyme_family"/>
    <property type="match status" value="1"/>
</dbReference>
<name>A0A931J1Q1_9BURK</name>
<dbReference type="Pfam" id="PF00899">
    <property type="entry name" value="ThiF"/>
    <property type="match status" value="1"/>
</dbReference>
<evidence type="ECO:0000259" key="1">
    <source>
        <dbReference type="Pfam" id="PF00899"/>
    </source>
</evidence>
<dbReference type="AlphaFoldDB" id="A0A931J1Q1"/>
<accession>A0A931J1Q1</accession>
<keyword evidence="3" id="KW-1185">Reference proteome</keyword>
<feature type="domain" description="THIF-type NAD/FAD binding fold" evidence="1">
    <location>
        <begin position="14"/>
        <end position="263"/>
    </location>
</feature>
<sequence>MATYSFDYARAFSRNFGWVSAEEQQQLRRARVAVAGLGGVGGEHVHTLARLGVAHFHIADFDEFDVHNMNRQAGAFMSTMGRAKLEVVAEQARDINPEVELELFPRGVQEEDIDRFLEGVDLYIDGLDFFALAIRRKVFAACQAKGIPAITAAPLGMGMSFLYFDPKGMSFEQYFRMEGQPEYEQYARFAVGLSPAMLNRHYLVAPQAVNLQEKRGPSTPMAIKLCAGFLGTAVLKLLLGRGELPAAPWSLHFDAYQLKFKRCWRPGGNAHPMQRLLLHFMRPIFQGRKKV</sequence>
<dbReference type="InterPro" id="IPR035985">
    <property type="entry name" value="Ubiquitin-activating_enz"/>
</dbReference>